<proteinExistence type="predicted"/>
<keyword evidence="1" id="KW-1133">Transmembrane helix</keyword>
<feature type="transmembrane region" description="Helical" evidence="1">
    <location>
        <begin position="68"/>
        <end position="91"/>
    </location>
</feature>
<feature type="transmembrane region" description="Helical" evidence="1">
    <location>
        <begin position="37"/>
        <end position="62"/>
    </location>
</feature>
<sequence length="97" mass="10447">MQDAIAIESTPVPIPLAHQFYGAVMPNPPSRRPRDPLMIVALVLFAVGVLAVVAIFLTPILTDAEPGLWLYLVAMTGTPLGLLLAVVFALWSGRRAR</sequence>
<dbReference type="EMBL" id="QQAZ01000021">
    <property type="protein sequence ID" value="RDI43497.1"/>
    <property type="molecule type" value="Genomic_DNA"/>
</dbReference>
<keyword evidence="1" id="KW-0472">Membrane</keyword>
<evidence type="ECO:0000313" key="2">
    <source>
        <dbReference type="EMBL" id="RDI43497.1"/>
    </source>
</evidence>
<dbReference type="Proteomes" id="UP000255355">
    <property type="component" value="Unassembled WGS sequence"/>
</dbReference>
<evidence type="ECO:0000256" key="1">
    <source>
        <dbReference type="SAM" id="Phobius"/>
    </source>
</evidence>
<accession>A0A370GIM1</accession>
<keyword evidence="1" id="KW-0812">Transmembrane</keyword>
<reference evidence="2 3" key="1">
    <citation type="submission" date="2018-07" db="EMBL/GenBank/DDBJ databases">
        <title>Genomic Encyclopedia of Type Strains, Phase IV (KMG-IV): sequencing the most valuable type-strain genomes for metagenomic binning, comparative biology and taxonomic classification.</title>
        <authorList>
            <person name="Goeker M."/>
        </authorList>
    </citation>
    <scope>NUCLEOTIDE SEQUENCE [LARGE SCALE GENOMIC DNA]</scope>
    <source>
        <strain evidence="2 3">DSM 44952</strain>
    </source>
</reference>
<dbReference type="AlphaFoldDB" id="A0A370GIM1"/>
<protein>
    <submittedName>
        <fullName evidence="2">Uncharacterized protein</fullName>
    </submittedName>
</protein>
<name>A0A370GIM1_9NOCA</name>
<organism evidence="2 3">
    <name type="scientific">Nocardia mexicana</name>
    <dbReference type="NCBI Taxonomy" id="279262"/>
    <lineage>
        <taxon>Bacteria</taxon>
        <taxon>Bacillati</taxon>
        <taxon>Actinomycetota</taxon>
        <taxon>Actinomycetes</taxon>
        <taxon>Mycobacteriales</taxon>
        <taxon>Nocardiaceae</taxon>
        <taxon>Nocardia</taxon>
    </lineage>
</organism>
<keyword evidence="3" id="KW-1185">Reference proteome</keyword>
<evidence type="ECO:0000313" key="3">
    <source>
        <dbReference type="Proteomes" id="UP000255355"/>
    </source>
</evidence>
<gene>
    <name evidence="2" type="ORF">DFR68_12154</name>
</gene>
<comment type="caution">
    <text evidence="2">The sequence shown here is derived from an EMBL/GenBank/DDBJ whole genome shotgun (WGS) entry which is preliminary data.</text>
</comment>
<dbReference type="STRING" id="1210089.GCA_001613165_06496"/>